<proteinExistence type="predicted"/>
<evidence type="ECO:0000259" key="1">
    <source>
        <dbReference type="Pfam" id="PF04466"/>
    </source>
</evidence>
<accession>A0AAW5I8F2</accession>
<dbReference type="EMBL" id="JANDWU010000012">
    <property type="protein sequence ID" value="MCP9549480.1"/>
    <property type="molecule type" value="Genomic_DNA"/>
</dbReference>
<evidence type="ECO:0000313" key="2">
    <source>
        <dbReference type="EMBL" id="MCP9549480.1"/>
    </source>
</evidence>
<dbReference type="Gene3D" id="3.40.50.300">
    <property type="entry name" value="P-loop containing nucleotide triphosphate hydrolases"/>
    <property type="match status" value="1"/>
</dbReference>
<dbReference type="InterPro" id="IPR035412">
    <property type="entry name" value="Terminase_L_N"/>
</dbReference>
<dbReference type="AlphaFoldDB" id="A0AAW5I8F2"/>
<gene>
    <name evidence="2" type="ORF">NNC68_08330</name>
</gene>
<dbReference type="InterPro" id="IPR027417">
    <property type="entry name" value="P-loop_NTPase"/>
</dbReference>
<organism evidence="2 3">
    <name type="scientific">Segatella copri</name>
    <dbReference type="NCBI Taxonomy" id="165179"/>
    <lineage>
        <taxon>Bacteria</taxon>
        <taxon>Pseudomonadati</taxon>
        <taxon>Bacteroidota</taxon>
        <taxon>Bacteroidia</taxon>
        <taxon>Bacteroidales</taxon>
        <taxon>Prevotellaceae</taxon>
        <taxon>Segatella</taxon>
    </lineage>
</organism>
<reference evidence="2" key="1">
    <citation type="submission" date="2022-07" db="EMBL/GenBank/DDBJ databases">
        <title>Prevotella copri.</title>
        <authorList>
            <person name="Yang C."/>
        </authorList>
    </citation>
    <scope>NUCLEOTIDE SEQUENCE</scope>
    <source>
        <strain evidence="2">HF1805</strain>
    </source>
</reference>
<name>A0AAW5I8F2_9BACT</name>
<feature type="domain" description="Phage terminase large subunit N-terminal" evidence="1">
    <location>
        <begin position="75"/>
        <end position="229"/>
    </location>
</feature>
<dbReference type="RefSeq" id="WP_254969956.1">
    <property type="nucleotide sequence ID" value="NZ_JANDWU010000012.1"/>
</dbReference>
<protein>
    <submittedName>
        <fullName evidence="2">Phage terminase large subunit</fullName>
    </submittedName>
</protein>
<evidence type="ECO:0000313" key="3">
    <source>
        <dbReference type="Proteomes" id="UP001205506"/>
    </source>
</evidence>
<sequence>MATGLKAPRNLKINFAPSSKQYELWKLLQPDYCPHCGGHIKQKAMGHDVKGNIIYKPYCEQCGSEDLPQLILGGGAAGGGKSYLGSCWLVSSCMRFSDIRAVVARKTLKSLKGSTFNTIKKVCKQWGLIEGENYKINNIEGTLTFWNDSVIIMQEMVDLPSDPNFERFGSSEYTIAFIDEVSEISEKAIEVLFSRLRWNVVDTFKTSRMLMSTNPCINWVRSRFVQDDEGNPVLCREGEAYVPFSVFDNPDVSFVQTYVAALNKITDRATRERLLYGNWDFVESNIMAAYNSFNGEVHLVEGLREKKYNPLKPIISGWDFNVAPYMSEMEFQIDYEKKEIYLLEENLGKPEAKENNTPALARKIRDKRLASQHVGGMIVTGDPAGLSRSTQTEEGTNNYTIITSNMNNAVLRPRVKLLQKQPPQLTRLEFVNAIFNGYDGWHFYADLRCRKFTEDMIYQRKNGDGTKCKQKVLNPKTGGKEEKYGHLSDILDYVLVYFLNESWRKFQNQKITIETYTAPVYNTFEY</sequence>
<dbReference type="Proteomes" id="UP001205506">
    <property type="component" value="Unassembled WGS sequence"/>
</dbReference>
<dbReference type="Pfam" id="PF04466">
    <property type="entry name" value="Terminase_3"/>
    <property type="match status" value="1"/>
</dbReference>
<comment type="caution">
    <text evidence="2">The sequence shown here is derived from an EMBL/GenBank/DDBJ whole genome shotgun (WGS) entry which is preliminary data.</text>
</comment>